<keyword evidence="2" id="KW-1185">Reference proteome</keyword>
<accession>A0ABS6HFS6</accession>
<reference evidence="1 2" key="1">
    <citation type="submission" date="2021-05" db="EMBL/GenBank/DDBJ databases">
        <title>Draft Genome Sequences of Clinical Respiratory Isolates of Mycobacterium goodii Recovered in Ireland.</title>
        <authorList>
            <person name="Flanagan P.R."/>
            <person name="Mok S."/>
            <person name="Roycroft E."/>
            <person name="Rogers T.R."/>
            <person name="Fitzgibbon M."/>
        </authorList>
    </citation>
    <scope>NUCLEOTIDE SEQUENCE [LARGE SCALE GENOMIC DNA]</scope>
    <source>
        <strain evidence="1 2">14IE55</strain>
    </source>
</reference>
<evidence type="ECO:0000313" key="1">
    <source>
        <dbReference type="EMBL" id="MBU8821534.1"/>
    </source>
</evidence>
<evidence type="ECO:0000313" key="2">
    <source>
        <dbReference type="Proteomes" id="UP000696413"/>
    </source>
</evidence>
<organism evidence="1 2">
    <name type="scientific">Mycolicibacterium goodii</name>
    <name type="common">Mycobacterium goodii</name>
    <dbReference type="NCBI Taxonomy" id="134601"/>
    <lineage>
        <taxon>Bacteria</taxon>
        <taxon>Bacillati</taxon>
        <taxon>Actinomycetota</taxon>
        <taxon>Actinomycetes</taxon>
        <taxon>Mycobacteriales</taxon>
        <taxon>Mycobacteriaceae</taxon>
        <taxon>Mycolicibacterium</taxon>
    </lineage>
</organism>
<dbReference type="RefSeq" id="WP_214387023.1">
    <property type="nucleotide sequence ID" value="NZ_JAHBOK010000009.1"/>
</dbReference>
<gene>
    <name evidence="1" type="ORF">KL859_01440</name>
</gene>
<proteinExistence type="predicted"/>
<comment type="caution">
    <text evidence="1">The sequence shown here is derived from an EMBL/GenBank/DDBJ whole genome shotgun (WGS) entry which is preliminary data.</text>
</comment>
<protein>
    <submittedName>
        <fullName evidence="1">Uncharacterized protein</fullName>
    </submittedName>
</protein>
<name>A0ABS6HFS6_MYCGD</name>
<sequence>MKLGVCTAILHDESLREALEVIGPDMGVNIAHEDVSFGPLEGLRVAAGTVKSADAMLVG</sequence>
<dbReference type="EMBL" id="JAHBOM010000001">
    <property type="protein sequence ID" value="MBU8821534.1"/>
    <property type="molecule type" value="Genomic_DNA"/>
</dbReference>
<dbReference type="Proteomes" id="UP000696413">
    <property type="component" value="Unassembled WGS sequence"/>
</dbReference>